<organism evidence="1 2">
    <name type="scientific">Dongia mobilis</name>
    <dbReference type="NCBI Taxonomy" id="578943"/>
    <lineage>
        <taxon>Bacteria</taxon>
        <taxon>Pseudomonadati</taxon>
        <taxon>Pseudomonadota</taxon>
        <taxon>Alphaproteobacteria</taxon>
        <taxon>Rhodospirillales</taxon>
        <taxon>Dongiaceae</taxon>
        <taxon>Dongia</taxon>
    </lineage>
</organism>
<comment type="caution">
    <text evidence="1">The sequence shown here is derived from an EMBL/GenBank/DDBJ whole genome shotgun (WGS) entry which is preliminary data.</text>
</comment>
<reference evidence="1 2" key="1">
    <citation type="submission" date="2019-03" db="EMBL/GenBank/DDBJ databases">
        <title>Genomic Encyclopedia of Type Strains, Phase III (KMG-III): the genomes of soil and plant-associated and newly described type strains.</title>
        <authorList>
            <person name="Whitman W."/>
        </authorList>
    </citation>
    <scope>NUCLEOTIDE SEQUENCE [LARGE SCALE GENOMIC DNA]</scope>
    <source>
        <strain evidence="1 2">CGMCC 1.7660</strain>
    </source>
</reference>
<accession>A0A4R6WX69</accession>
<dbReference type="EMBL" id="SNYW01000002">
    <property type="protein sequence ID" value="TDQ85460.1"/>
    <property type="molecule type" value="Genomic_DNA"/>
</dbReference>
<keyword evidence="2" id="KW-1185">Reference proteome</keyword>
<protein>
    <submittedName>
        <fullName evidence="1">Uncharacterized protein</fullName>
    </submittedName>
</protein>
<dbReference type="Proteomes" id="UP000295783">
    <property type="component" value="Unassembled WGS sequence"/>
</dbReference>
<evidence type="ECO:0000313" key="1">
    <source>
        <dbReference type="EMBL" id="TDQ85460.1"/>
    </source>
</evidence>
<proteinExistence type="predicted"/>
<dbReference type="AlphaFoldDB" id="A0A4R6WX69"/>
<gene>
    <name evidence="1" type="ORF">A8950_0246</name>
</gene>
<dbReference type="RefSeq" id="WP_133611665.1">
    <property type="nucleotide sequence ID" value="NZ_SNYW01000002.1"/>
</dbReference>
<dbReference type="OrthoDB" id="7172864at2"/>
<name>A0A4R6WX69_9PROT</name>
<sequence>MVAGKDRISLNDRVARYEALRERARGSNVNDLTLLATDYLNHVNEIVMLLELVPDAPECLEDCRAWQPLSYEDHFRNSGIADKELAIDAYPWSPPQYKKPFDRLVKEMNRLVAISVDRLGELVEKGDEEQLRFVATRASQNLQDLIGKASAVIHGDRNVIDQAQIDELMRL</sequence>
<evidence type="ECO:0000313" key="2">
    <source>
        <dbReference type="Proteomes" id="UP000295783"/>
    </source>
</evidence>